<sequence>MSKMTISPRLITLLATAALAAGALAACTSDNATGPSQQDVSEATGNAPTRTISQAPAEPEGDQVAAIDAKSIFTTNCGSCHTLKAAGTNGNIGPNLDTSLAASDGVDAITEMIVEPNKEIVKGYKAGIMPVDFGKTLSAEEIKALAELIDENAHGAA</sequence>
<dbReference type="PROSITE" id="PS51007">
    <property type="entry name" value="CYTC"/>
    <property type="match status" value="1"/>
</dbReference>
<dbReference type="InterPro" id="IPR036909">
    <property type="entry name" value="Cyt_c-like_dom_sf"/>
</dbReference>
<proteinExistence type="predicted"/>
<dbReference type="AlphaFoldDB" id="A0A6J7IKE5"/>
<protein>
    <submittedName>
        <fullName evidence="6">Unannotated protein</fullName>
    </submittedName>
</protein>
<accession>A0A6J7IKE5</accession>
<dbReference type="Gene3D" id="1.10.760.10">
    <property type="entry name" value="Cytochrome c-like domain"/>
    <property type="match status" value="1"/>
</dbReference>
<dbReference type="InterPro" id="IPR009056">
    <property type="entry name" value="Cyt_c-like_dom"/>
</dbReference>
<evidence type="ECO:0000256" key="3">
    <source>
        <dbReference type="ARBA" id="ARBA00023004"/>
    </source>
</evidence>
<dbReference type="GO" id="GO:0046872">
    <property type="term" value="F:metal ion binding"/>
    <property type="evidence" value="ECO:0007669"/>
    <property type="project" value="UniProtKB-KW"/>
</dbReference>
<keyword evidence="2" id="KW-0479">Metal-binding</keyword>
<organism evidence="6">
    <name type="scientific">freshwater metagenome</name>
    <dbReference type="NCBI Taxonomy" id="449393"/>
    <lineage>
        <taxon>unclassified sequences</taxon>
        <taxon>metagenomes</taxon>
        <taxon>ecological metagenomes</taxon>
    </lineage>
</organism>
<dbReference type="GO" id="GO:0009055">
    <property type="term" value="F:electron transfer activity"/>
    <property type="evidence" value="ECO:0007669"/>
    <property type="project" value="InterPro"/>
</dbReference>
<evidence type="ECO:0000259" key="5">
    <source>
        <dbReference type="PROSITE" id="PS51007"/>
    </source>
</evidence>
<keyword evidence="3" id="KW-0408">Iron</keyword>
<dbReference type="EMBL" id="CAFBMX010000005">
    <property type="protein sequence ID" value="CAB4930802.1"/>
    <property type="molecule type" value="Genomic_DNA"/>
</dbReference>
<feature type="compositionally biased region" description="Polar residues" evidence="4">
    <location>
        <begin position="30"/>
        <end position="54"/>
    </location>
</feature>
<dbReference type="PROSITE" id="PS51257">
    <property type="entry name" value="PROKAR_LIPOPROTEIN"/>
    <property type="match status" value="1"/>
</dbReference>
<name>A0A6J7IKE5_9ZZZZ</name>
<dbReference type="GO" id="GO:0020037">
    <property type="term" value="F:heme binding"/>
    <property type="evidence" value="ECO:0007669"/>
    <property type="project" value="InterPro"/>
</dbReference>
<feature type="domain" description="Cytochrome c" evidence="5">
    <location>
        <begin position="64"/>
        <end position="153"/>
    </location>
</feature>
<evidence type="ECO:0000313" key="6">
    <source>
        <dbReference type="EMBL" id="CAB4930802.1"/>
    </source>
</evidence>
<feature type="region of interest" description="Disordered" evidence="4">
    <location>
        <begin position="30"/>
        <end position="61"/>
    </location>
</feature>
<evidence type="ECO:0000256" key="4">
    <source>
        <dbReference type="SAM" id="MobiDB-lite"/>
    </source>
</evidence>
<reference evidence="6" key="1">
    <citation type="submission" date="2020-05" db="EMBL/GenBank/DDBJ databases">
        <authorList>
            <person name="Chiriac C."/>
            <person name="Salcher M."/>
            <person name="Ghai R."/>
            <person name="Kavagutti S V."/>
        </authorList>
    </citation>
    <scope>NUCLEOTIDE SEQUENCE</scope>
</reference>
<gene>
    <name evidence="6" type="ORF">UFOPK3674_01135</name>
</gene>
<evidence type="ECO:0000256" key="1">
    <source>
        <dbReference type="ARBA" id="ARBA00022617"/>
    </source>
</evidence>
<keyword evidence="1" id="KW-0349">Heme</keyword>
<evidence type="ECO:0000256" key="2">
    <source>
        <dbReference type="ARBA" id="ARBA00022723"/>
    </source>
</evidence>
<dbReference type="SUPFAM" id="SSF46626">
    <property type="entry name" value="Cytochrome c"/>
    <property type="match status" value="1"/>
</dbReference>
<dbReference type="Pfam" id="PF00034">
    <property type="entry name" value="Cytochrom_C"/>
    <property type="match status" value="1"/>
</dbReference>